<protein>
    <recommendedName>
        <fullName evidence="11">Dihydroorotate dehydrogenase (quinone)</fullName>
        <ecNumber evidence="11">1.3.5.2</ecNumber>
    </recommendedName>
    <alternativeName>
        <fullName evidence="11">DHOdehase</fullName>
        <shortName evidence="11">DHOD</shortName>
        <shortName evidence="11">DHODase</shortName>
    </alternativeName>
    <alternativeName>
        <fullName evidence="11">Dihydroorotate oxidase</fullName>
    </alternativeName>
</protein>
<dbReference type="RefSeq" id="WP_070364169.1">
    <property type="nucleotide sequence ID" value="NZ_CP016070.1"/>
</dbReference>
<dbReference type="EC" id="1.3.5.2" evidence="11"/>
<dbReference type="InterPro" id="IPR012135">
    <property type="entry name" value="Dihydroorotate_DH_1_2"/>
</dbReference>
<evidence type="ECO:0000313" key="13">
    <source>
        <dbReference type="EMBL" id="AOW79396.1"/>
    </source>
</evidence>
<dbReference type="AlphaFoldDB" id="A0A1D8S221"/>
<comment type="subcellular location">
    <subcellularLocation>
        <location evidence="11">Cell membrane</location>
        <topology evidence="11">Peripheral membrane protein</topology>
    </subcellularLocation>
    <subcellularLocation>
        <location evidence="2">Membrane</location>
    </subcellularLocation>
</comment>
<comment type="cofactor">
    <cofactor evidence="11">
        <name>FMN</name>
        <dbReference type="ChEBI" id="CHEBI:58210"/>
    </cofactor>
    <text evidence="11">Binds 1 FMN per subunit.</text>
</comment>
<dbReference type="PATRIC" id="fig|1855411.3.peg.188"/>
<evidence type="ECO:0000256" key="1">
    <source>
        <dbReference type="ARBA" id="ARBA00003125"/>
    </source>
</evidence>
<dbReference type="GO" id="GO:0106430">
    <property type="term" value="F:dihydroorotate dehydrogenase (quinone) activity"/>
    <property type="evidence" value="ECO:0007669"/>
    <property type="project" value="UniProtKB-EC"/>
</dbReference>
<keyword evidence="5 11" id="KW-0285">Flavoprotein</keyword>
<feature type="binding site" evidence="11">
    <location>
        <position position="175"/>
    </location>
    <ligand>
        <name>substrate</name>
    </ligand>
</feature>
<dbReference type="UniPathway" id="UPA00070">
    <property type="reaction ID" value="UER00946"/>
</dbReference>
<evidence type="ECO:0000256" key="5">
    <source>
        <dbReference type="ARBA" id="ARBA00022630"/>
    </source>
</evidence>
<feature type="binding site" evidence="11">
    <location>
        <position position="175"/>
    </location>
    <ligand>
        <name>FMN</name>
        <dbReference type="ChEBI" id="CHEBI:58210"/>
    </ligand>
</feature>
<dbReference type="Pfam" id="PF01180">
    <property type="entry name" value="DHO_dh"/>
    <property type="match status" value="1"/>
</dbReference>
<name>A0A1D8S221_9EURY</name>
<evidence type="ECO:0000256" key="10">
    <source>
        <dbReference type="ARBA" id="ARBA00048639"/>
    </source>
</evidence>
<comment type="pathway">
    <text evidence="3 11">Pyrimidine metabolism; UMP biosynthesis via de novo pathway; orotate from (S)-dihydroorotate (quinone route): step 1/1.</text>
</comment>
<feature type="domain" description="Dihydroorotate dehydrogenase catalytic" evidence="12">
    <location>
        <begin position="48"/>
        <end position="332"/>
    </location>
</feature>
<feature type="binding site" evidence="11">
    <location>
        <position position="289"/>
    </location>
    <ligand>
        <name>FMN</name>
        <dbReference type="ChEBI" id="CHEBI:58210"/>
    </ligand>
</feature>
<dbReference type="NCBIfam" id="NF003645">
    <property type="entry name" value="PRK05286.1-2"/>
    <property type="match status" value="1"/>
</dbReference>
<accession>A0A1D8S221</accession>
<evidence type="ECO:0000256" key="8">
    <source>
        <dbReference type="ARBA" id="ARBA00023002"/>
    </source>
</evidence>
<feature type="binding site" evidence="11">
    <location>
        <position position="69"/>
    </location>
    <ligand>
        <name>substrate</name>
    </ligand>
</feature>
<feature type="binding site" evidence="11">
    <location>
        <position position="211"/>
    </location>
    <ligand>
        <name>FMN</name>
        <dbReference type="ChEBI" id="CHEBI:58210"/>
    </ligand>
</feature>
<dbReference type="PIRSF" id="PIRSF000164">
    <property type="entry name" value="DHO_oxidase"/>
    <property type="match status" value="1"/>
</dbReference>
<comment type="catalytic activity">
    <reaction evidence="10 11">
        <text>(S)-dihydroorotate + a quinone = orotate + a quinol</text>
        <dbReference type="Rhea" id="RHEA:30187"/>
        <dbReference type="ChEBI" id="CHEBI:24646"/>
        <dbReference type="ChEBI" id="CHEBI:30839"/>
        <dbReference type="ChEBI" id="CHEBI:30864"/>
        <dbReference type="ChEBI" id="CHEBI:132124"/>
        <dbReference type="EC" id="1.3.5.2"/>
    </reaction>
</comment>
<dbReference type="PROSITE" id="PS00911">
    <property type="entry name" value="DHODEHASE_1"/>
    <property type="match status" value="1"/>
</dbReference>
<dbReference type="PANTHER" id="PTHR48109">
    <property type="entry name" value="DIHYDROOROTATE DEHYDROGENASE (QUINONE), MITOCHONDRIAL-RELATED"/>
    <property type="match status" value="1"/>
</dbReference>
<dbReference type="InterPro" id="IPR013785">
    <property type="entry name" value="Aldolase_TIM"/>
</dbReference>
<gene>
    <name evidence="11" type="primary">pyrD</name>
    <name evidence="13" type="ORF">HTSR_0189</name>
</gene>
<keyword evidence="8 11" id="KW-0560">Oxidoreductase</keyword>
<dbReference type="GO" id="GO:0006207">
    <property type="term" value="P:'de novo' pyrimidine nucleobase biosynthetic process"/>
    <property type="evidence" value="ECO:0007669"/>
    <property type="project" value="UniProtKB-UniRule"/>
</dbReference>
<evidence type="ECO:0000256" key="4">
    <source>
        <dbReference type="ARBA" id="ARBA00005359"/>
    </source>
</evidence>
<feature type="binding site" evidence="11">
    <location>
        <position position="142"/>
    </location>
    <ligand>
        <name>FMN</name>
        <dbReference type="ChEBI" id="CHEBI:58210"/>
    </ligand>
</feature>
<dbReference type="HAMAP" id="MF_00225">
    <property type="entry name" value="DHO_dh_type2"/>
    <property type="match status" value="1"/>
</dbReference>
<evidence type="ECO:0000313" key="14">
    <source>
        <dbReference type="Proteomes" id="UP000185608"/>
    </source>
</evidence>
<dbReference type="CDD" id="cd04738">
    <property type="entry name" value="DHOD_2_like"/>
    <property type="match status" value="1"/>
</dbReference>
<feature type="binding site" evidence="11">
    <location>
        <position position="262"/>
    </location>
    <ligand>
        <name>FMN</name>
        <dbReference type="ChEBI" id="CHEBI:58210"/>
    </ligand>
</feature>
<dbReference type="InterPro" id="IPR001295">
    <property type="entry name" value="Dihydroorotate_DH_CS"/>
</dbReference>
<evidence type="ECO:0000256" key="7">
    <source>
        <dbReference type="ARBA" id="ARBA00022975"/>
    </source>
</evidence>
<keyword evidence="9 11" id="KW-0472">Membrane</keyword>
<dbReference type="GO" id="GO:0044205">
    <property type="term" value="P:'de novo' UMP biosynthetic process"/>
    <property type="evidence" value="ECO:0007669"/>
    <property type="project" value="UniProtKB-UniRule"/>
</dbReference>
<evidence type="ECO:0000256" key="11">
    <source>
        <dbReference type="HAMAP-Rule" id="MF_00225"/>
    </source>
</evidence>
<dbReference type="PANTHER" id="PTHR48109:SF4">
    <property type="entry name" value="DIHYDROOROTATE DEHYDROGENASE (QUINONE), MITOCHONDRIAL"/>
    <property type="match status" value="1"/>
</dbReference>
<dbReference type="InterPro" id="IPR050074">
    <property type="entry name" value="DHO_dehydrogenase"/>
</dbReference>
<feature type="binding site" evidence="11">
    <location>
        <position position="239"/>
    </location>
    <ligand>
        <name>FMN</name>
        <dbReference type="ChEBI" id="CHEBI:58210"/>
    </ligand>
</feature>
<comment type="function">
    <text evidence="1 11">Catalyzes the conversion of dihydroorotate to orotate with quinone as electron acceptor.</text>
</comment>
<dbReference type="PROSITE" id="PS00912">
    <property type="entry name" value="DHODEHASE_2"/>
    <property type="match status" value="1"/>
</dbReference>
<feature type="binding site" evidence="11">
    <location>
        <begin position="240"/>
        <end position="241"/>
    </location>
    <ligand>
        <name>substrate</name>
    </ligand>
</feature>
<keyword evidence="6 11" id="KW-0288">FMN</keyword>
<dbReference type="NCBIfam" id="NF003652">
    <property type="entry name" value="PRK05286.2-5"/>
    <property type="match status" value="1"/>
</dbReference>
<dbReference type="SUPFAM" id="SSF51395">
    <property type="entry name" value="FMN-linked oxidoreductases"/>
    <property type="match status" value="1"/>
</dbReference>
<feature type="binding site" evidence="11">
    <location>
        <position position="89"/>
    </location>
    <ligand>
        <name>FMN</name>
        <dbReference type="ChEBI" id="CHEBI:58210"/>
    </ligand>
</feature>
<feature type="binding site" evidence="11">
    <location>
        <begin position="310"/>
        <end position="311"/>
    </location>
    <ligand>
        <name>FMN</name>
        <dbReference type="ChEBI" id="CHEBI:58210"/>
    </ligand>
</feature>
<comment type="subunit">
    <text evidence="11">Monomer.</text>
</comment>
<reference evidence="13 14" key="1">
    <citation type="submission" date="2016-06" db="EMBL/GenBank/DDBJ databases">
        <title>Discovery of anaerobic lithoheterotrophic haloarchaeon capable of sulfur respiration by hydrogen and formate.</title>
        <authorList>
            <person name="Sorokin D.Y."/>
            <person name="Kublanov I.V."/>
            <person name="Roman P."/>
            <person name="Sinninghe Damste J.S."/>
            <person name="Golyshin P.N."/>
            <person name="Rojo D."/>
            <person name="Ciordia S."/>
            <person name="Mena Md.C."/>
            <person name="Ferrer M."/>
            <person name="Smedile F."/>
            <person name="Messina E."/>
            <person name="La Cono V."/>
            <person name="Yakimov M.M."/>
        </authorList>
    </citation>
    <scope>NUCLEOTIDE SEQUENCE [LARGE SCALE GENOMIC DNA]</scope>
    <source>
        <strain evidence="13 14">HTSR1</strain>
    </source>
</reference>
<feature type="active site" description="Nucleophile" evidence="11">
    <location>
        <position position="178"/>
    </location>
</feature>
<evidence type="ECO:0000256" key="6">
    <source>
        <dbReference type="ARBA" id="ARBA00022643"/>
    </source>
</evidence>
<dbReference type="GO" id="GO:0005886">
    <property type="term" value="C:plasma membrane"/>
    <property type="evidence" value="ECO:0007669"/>
    <property type="project" value="UniProtKB-SubCell"/>
</dbReference>
<dbReference type="InterPro" id="IPR005720">
    <property type="entry name" value="Dihydroorotate_DH_cat"/>
</dbReference>
<feature type="binding site" evidence="11">
    <location>
        <begin position="114"/>
        <end position="118"/>
    </location>
    <ligand>
        <name>substrate</name>
    </ligand>
</feature>
<sequence length="349" mass="37014">MYRLARNLLFTLPPETAHETVVTALRAAQHGPILDALGSHLIVEDPRLETTAFGLDFPNPVGVAAGFDKNARIPETLGALGFGHIEIGAVTPEGQAGNPQPRLFRLPADKAIINRMGFNNAGADVIAARLAGQHPAVPIGANLGKNKETPLESAAEDYLTVYEKLGPHADFFVVNVSSPNTPGLRDLQDREPLEHILSTLVDAGAHPLLVKLSPDLHEEAIAEVIDLAESVGLDGIVATNTTIKRPDSLTSPNAAEEGGLSGAPIRDRATATIRFVAERTNLPVVGVGGIFDAEDAYEKIRAGADLVQLYTGFIYQGPTVARDINRGLLDRLEADGFDSIQDAVGADLD</sequence>
<dbReference type="EMBL" id="CP016070">
    <property type="protein sequence ID" value="AOW79396.1"/>
    <property type="molecule type" value="Genomic_DNA"/>
</dbReference>
<feature type="binding site" evidence="11">
    <location>
        <position position="180"/>
    </location>
    <ligand>
        <name>substrate</name>
    </ligand>
</feature>
<evidence type="ECO:0000259" key="12">
    <source>
        <dbReference type="Pfam" id="PF01180"/>
    </source>
</evidence>
<dbReference type="NCBIfam" id="TIGR01036">
    <property type="entry name" value="pyrD_sub2"/>
    <property type="match status" value="1"/>
</dbReference>
<dbReference type="Gene3D" id="3.20.20.70">
    <property type="entry name" value="Aldolase class I"/>
    <property type="match status" value="1"/>
</dbReference>
<keyword evidence="7 11" id="KW-0665">Pyrimidine biosynthesis</keyword>
<dbReference type="GeneID" id="29828205"/>
<dbReference type="Proteomes" id="UP000185608">
    <property type="component" value="Chromosome"/>
</dbReference>
<comment type="similarity">
    <text evidence="4 11">Belongs to the dihydroorotate dehydrogenase family. Type 2 subfamily.</text>
</comment>
<dbReference type="InterPro" id="IPR005719">
    <property type="entry name" value="Dihydroorotate_DH_2"/>
</dbReference>
<dbReference type="GO" id="GO:0005737">
    <property type="term" value="C:cytoplasm"/>
    <property type="evidence" value="ECO:0007669"/>
    <property type="project" value="InterPro"/>
</dbReference>
<evidence type="ECO:0000256" key="2">
    <source>
        <dbReference type="ARBA" id="ARBA00004370"/>
    </source>
</evidence>
<evidence type="ECO:0000256" key="3">
    <source>
        <dbReference type="ARBA" id="ARBA00005161"/>
    </source>
</evidence>
<proteinExistence type="inferred from homology"/>
<dbReference type="STRING" id="1873524.HSR6_0187"/>
<dbReference type="KEGG" id="halh:HTSR_0189"/>
<evidence type="ECO:0000256" key="9">
    <source>
        <dbReference type="ARBA" id="ARBA00023136"/>
    </source>
</evidence>
<feature type="binding site" evidence="11">
    <location>
        <begin position="65"/>
        <end position="69"/>
    </location>
    <ligand>
        <name>FMN</name>
        <dbReference type="ChEBI" id="CHEBI:58210"/>
    </ligand>
</feature>
<keyword evidence="11" id="KW-1003">Cell membrane</keyword>
<organism evidence="13 14">
    <name type="scientific">Halodesulfurarchaeum formicicum</name>
    <dbReference type="NCBI Taxonomy" id="1873524"/>
    <lineage>
        <taxon>Archaea</taxon>
        <taxon>Methanobacteriati</taxon>
        <taxon>Methanobacteriota</taxon>
        <taxon>Stenosarchaea group</taxon>
        <taxon>Halobacteria</taxon>
        <taxon>Halobacteriales</taxon>
        <taxon>Halobacteriaceae</taxon>
        <taxon>Halodesulfurarchaeum</taxon>
    </lineage>
</organism>